<dbReference type="CDD" id="cd00051">
    <property type="entry name" value="EFh"/>
    <property type="match status" value="1"/>
</dbReference>
<proteinExistence type="predicted"/>
<evidence type="ECO:0000313" key="3">
    <source>
        <dbReference type="Proteomes" id="UP000276103"/>
    </source>
</evidence>
<dbReference type="GO" id="GO:0005509">
    <property type="term" value="F:calcium ion binding"/>
    <property type="evidence" value="ECO:0007669"/>
    <property type="project" value="InterPro"/>
</dbReference>
<dbReference type="Pfam" id="PF13499">
    <property type="entry name" value="EF-hand_7"/>
    <property type="match status" value="1"/>
</dbReference>
<gene>
    <name evidence="2" type="ORF">DSM107003_50400</name>
</gene>
<feature type="domain" description="EF-hand" evidence="1">
    <location>
        <begin position="130"/>
        <end position="165"/>
    </location>
</feature>
<reference evidence="2 3" key="1">
    <citation type="journal article" date="2019" name="Genome Biol. Evol.">
        <title>Day and night: Metabolic profiles and evolutionary relationships of six axenic non-marine cyanobacteria.</title>
        <authorList>
            <person name="Will S.E."/>
            <person name="Henke P."/>
            <person name="Boedeker C."/>
            <person name="Huang S."/>
            <person name="Brinkmann H."/>
            <person name="Rohde M."/>
            <person name="Jarek M."/>
            <person name="Friedl T."/>
            <person name="Seufert S."/>
            <person name="Schumacher M."/>
            <person name="Overmann J."/>
            <person name="Neumann-Schaal M."/>
            <person name="Petersen J."/>
        </authorList>
    </citation>
    <scope>NUCLEOTIDE SEQUENCE [LARGE SCALE GENOMIC DNA]</scope>
    <source>
        <strain evidence="2 3">SAG 1403-4b</strain>
    </source>
</reference>
<dbReference type="Gene3D" id="1.10.238.10">
    <property type="entry name" value="EF-hand"/>
    <property type="match status" value="2"/>
</dbReference>
<evidence type="ECO:0000259" key="1">
    <source>
        <dbReference type="PROSITE" id="PS50222"/>
    </source>
</evidence>
<dbReference type="PROSITE" id="PS00018">
    <property type="entry name" value="EF_HAND_1"/>
    <property type="match status" value="2"/>
</dbReference>
<dbReference type="SUPFAM" id="SSF47473">
    <property type="entry name" value="EF-hand"/>
    <property type="match status" value="1"/>
</dbReference>
<keyword evidence="3" id="KW-1185">Reference proteome</keyword>
<name>A0A433UF71_ANAVA</name>
<dbReference type="Proteomes" id="UP000276103">
    <property type="component" value="Unassembled WGS sequence"/>
</dbReference>
<protein>
    <recommendedName>
        <fullName evidence="1">EF-hand domain-containing protein</fullName>
    </recommendedName>
</protein>
<dbReference type="InterPro" id="IPR018247">
    <property type="entry name" value="EF_Hand_1_Ca_BS"/>
</dbReference>
<accession>A0A433UF71</accession>
<organism evidence="2 3">
    <name type="scientific">Trichormus variabilis SAG 1403-4b</name>
    <dbReference type="NCBI Taxonomy" id="447716"/>
    <lineage>
        <taxon>Bacteria</taxon>
        <taxon>Bacillati</taxon>
        <taxon>Cyanobacteriota</taxon>
        <taxon>Cyanophyceae</taxon>
        <taxon>Nostocales</taxon>
        <taxon>Nostocaceae</taxon>
        <taxon>Trichormus</taxon>
    </lineage>
</organism>
<feature type="domain" description="EF-hand" evidence="1">
    <location>
        <begin position="42"/>
        <end position="77"/>
    </location>
</feature>
<dbReference type="EMBL" id="RSCM01000028">
    <property type="protein sequence ID" value="RUS92474.1"/>
    <property type="molecule type" value="Genomic_DNA"/>
</dbReference>
<dbReference type="InterPro" id="IPR002048">
    <property type="entry name" value="EF_hand_dom"/>
</dbReference>
<dbReference type="AlphaFoldDB" id="A0A433UF71"/>
<sequence length="207" mass="24565">MNPSAAEWISWTKESQRQTLIDEDAKELWISNHLSINSDEVDDQTVAAAVFAQLDTDKTGSLDKDELRTLWHEWQVPDSFIDTFIARNTNFNKFTFDEFYDKIWQIKGVKERLKKENVKLEYLSQGKNISNEEKCQLIFEQIDIDRSGYIDEFELKTLLLEWGLPSNEVEEYMEKYDNNKDLKISFEEFFEMRPVWSFAYSDIILAK</sequence>
<dbReference type="PROSITE" id="PS50222">
    <property type="entry name" value="EF_HAND_2"/>
    <property type="match status" value="2"/>
</dbReference>
<dbReference type="Pfam" id="PF13202">
    <property type="entry name" value="EF-hand_5"/>
    <property type="match status" value="1"/>
</dbReference>
<dbReference type="InterPro" id="IPR011992">
    <property type="entry name" value="EF-hand-dom_pair"/>
</dbReference>
<dbReference type="SMART" id="SM00054">
    <property type="entry name" value="EFh"/>
    <property type="match status" value="3"/>
</dbReference>
<evidence type="ECO:0000313" key="2">
    <source>
        <dbReference type="EMBL" id="RUS92474.1"/>
    </source>
</evidence>
<comment type="caution">
    <text evidence="2">The sequence shown here is derived from an EMBL/GenBank/DDBJ whole genome shotgun (WGS) entry which is preliminary data.</text>
</comment>